<evidence type="ECO:0000256" key="3">
    <source>
        <dbReference type="ARBA" id="ARBA00023163"/>
    </source>
</evidence>
<dbReference type="InterPro" id="IPR029016">
    <property type="entry name" value="GAF-like_dom_sf"/>
</dbReference>
<dbReference type="PROSITE" id="PS51078">
    <property type="entry name" value="ICLR_ED"/>
    <property type="match status" value="1"/>
</dbReference>
<protein>
    <recommendedName>
        <fullName evidence="9">IclR family transcriptional regulator</fullName>
    </recommendedName>
</protein>
<gene>
    <name evidence="7" type="ORF">E0W60_31665</name>
</gene>
<dbReference type="Pfam" id="PF09339">
    <property type="entry name" value="HTH_IclR"/>
    <property type="match status" value="1"/>
</dbReference>
<dbReference type="Pfam" id="PF01614">
    <property type="entry name" value="IclR_C"/>
    <property type="match status" value="1"/>
</dbReference>
<dbReference type="SUPFAM" id="SSF55781">
    <property type="entry name" value="GAF domain-like"/>
    <property type="match status" value="1"/>
</dbReference>
<dbReference type="PANTHER" id="PTHR30136">
    <property type="entry name" value="HELIX-TURN-HELIX TRANSCRIPTIONAL REGULATOR, ICLR FAMILY"/>
    <property type="match status" value="1"/>
</dbReference>
<dbReference type="PANTHER" id="PTHR30136:SF33">
    <property type="entry name" value="TRANSCRIPTIONAL REGULATORY PROTEIN"/>
    <property type="match status" value="1"/>
</dbReference>
<evidence type="ECO:0000256" key="1">
    <source>
        <dbReference type="ARBA" id="ARBA00023015"/>
    </source>
</evidence>
<organism evidence="7 8">
    <name type="scientific">Cupriavidus oxalaticus</name>
    <dbReference type="NCBI Taxonomy" id="96344"/>
    <lineage>
        <taxon>Bacteria</taxon>
        <taxon>Pseudomonadati</taxon>
        <taxon>Pseudomonadota</taxon>
        <taxon>Betaproteobacteria</taxon>
        <taxon>Burkholderiales</taxon>
        <taxon>Burkholderiaceae</taxon>
        <taxon>Cupriavidus</taxon>
    </lineage>
</organism>
<dbReference type="InterPro" id="IPR014757">
    <property type="entry name" value="Tscrpt_reg_IclR_C"/>
</dbReference>
<dbReference type="OrthoDB" id="9807558at2"/>
<dbReference type="GO" id="GO:0045892">
    <property type="term" value="P:negative regulation of DNA-templated transcription"/>
    <property type="evidence" value="ECO:0007669"/>
    <property type="project" value="TreeGrafter"/>
</dbReference>
<evidence type="ECO:0000313" key="8">
    <source>
        <dbReference type="Proteomes" id="UP000295294"/>
    </source>
</evidence>
<dbReference type="AlphaFoldDB" id="A0A4P7LID4"/>
<dbReference type="Gene3D" id="3.30.450.40">
    <property type="match status" value="1"/>
</dbReference>
<dbReference type="InterPro" id="IPR036388">
    <property type="entry name" value="WH-like_DNA-bd_sf"/>
</dbReference>
<evidence type="ECO:0000259" key="5">
    <source>
        <dbReference type="PROSITE" id="PS51077"/>
    </source>
</evidence>
<dbReference type="SUPFAM" id="SSF46785">
    <property type="entry name" value="Winged helix' DNA-binding domain"/>
    <property type="match status" value="1"/>
</dbReference>
<keyword evidence="1" id="KW-0805">Transcription regulation</keyword>
<dbReference type="SMART" id="SM00346">
    <property type="entry name" value="HTH_ICLR"/>
    <property type="match status" value="1"/>
</dbReference>
<keyword evidence="7" id="KW-0614">Plasmid</keyword>
<dbReference type="InterPro" id="IPR050707">
    <property type="entry name" value="HTH_MetabolicPath_Reg"/>
</dbReference>
<dbReference type="Gene3D" id="1.10.10.10">
    <property type="entry name" value="Winged helix-like DNA-binding domain superfamily/Winged helix DNA-binding domain"/>
    <property type="match status" value="1"/>
</dbReference>
<evidence type="ECO:0000256" key="4">
    <source>
        <dbReference type="SAM" id="MobiDB-lite"/>
    </source>
</evidence>
<proteinExistence type="predicted"/>
<dbReference type="InterPro" id="IPR005471">
    <property type="entry name" value="Tscrpt_reg_IclR_N"/>
</dbReference>
<dbReference type="GO" id="GO:0003700">
    <property type="term" value="F:DNA-binding transcription factor activity"/>
    <property type="evidence" value="ECO:0007669"/>
    <property type="project" value="TreeGrafter"/>
</dbReference>
<dbReference type="PROSITE" id="PS51077">
    <property type="entry name" value="HTH_ICLR"/>
    <property type="match status" value="1"/>
</dbReference>
<evidence type="ECO:0000256" key="2">
    <source>
        <dbReference type="ARBA" id="ARBA00023125"/>
    </source>
</evidence>
<evidence type="ECO:0000313" key="7">
    <source>
        <dbReference type="EMBL" id="QBY55565.1"/>
    </source>
</evidence>
<dbReference type="RefSeq" id="WP_135706804.1">
    <property type="nucleotide sequence ID" value="NZ_CP038636.1"/>
</dbReference>
<keyword evidence="2" id="KW-0238">DNA-binding</keyword>
<geneLocation type="plasmid" evidence="7">
    <name>unnamed1</name>
</geneLocation>
<feature type="domain" description="IclR-ED" evidence="6">
    <location>
        <begin position="120"/>
        <end position="304"/>
    </location>
</feature>
<reference evidence="7 8" key="1">
    <citation type="submission" date="2019-03" db="EMBL/GenBank/DDBJ databases">
        <title>Efficiently degradation of phenoxyalkanoic acid herbicides by Cupriavidus oxalaticus strain X32.</title>
        <authorList>
            <person name="Sheng X."/>
        </authorList>
    </citation>
    <scope>NUCLEOTIDE SEQUENCE [LARGE SCALE GENOMIC DNA]</scope>
    <source>
        <strain evidence="7 8">X32</strain>
        <plasmid evidence="7 8">unnamed1</plasmid>
    </source>
</reference>
<dbReference type="GO" id="GO:0003677">
    <property type="term" value="F:DNA binding"/>
    <property type="evidence" value="ECO:0007669"/>
    <property type="project" value="UniProtKB-KW"/>
</dbReference>
<dbReference type="InterPro" id="IPR036390">
    <property type="entry name" value="WH_DNA-bd_sf"/>
</dbReference>
<dbReference type="Proteomes" id="UP000295294">
    <property type="component" value="Plasmid unnamed1"/>
</dbReference>
<dbReference type="KEGG" id="cox:E0W60_31665"/>
<dbReference type="EMBL" id="CP038636">
    <property type="protein sequence ID" value="QBY55565.1"/>
    <property type="molecule type" value="Genomic_DNA"/>
</dbReference>
<feature type="domain" description="HTH iclR-type" evidence="5">
    <location>
        <begin position="57"/>
        <end position="119"/>
    </location>
</feature>
<accession>A0A4P7LID4</accession>
<sequence>MDTKPLQNVWQIADPTATKLDLTGIVRRVHTTSGERRKAVSTRKTAPARQDPGSDFVEALAHGLALFESWQDHDTWLTNAQISERSGLTRTTVSRLSAVLVDLGYLARESQRGRLRLTALTLSLGFGNAFARIPASASQQQLKQLASELDVYAALSIRQSDLVQVVEHVVSPYHPDAVVLDVGGKLPICRSASGFAALCALKESEASPLLERLRSQYGERWSPLARQIERSRQEYLSKGYCTSVSNLSRNIGAVAVPVIPTGSDDIFVLGCGMSAQDFYPERVEREIAPQLLKVADDLKVSLLA</sequence>
<name>A0A4P7LID4_9BURK</name>
<evidence type="ECO:0000259" key="6">
    <source>
        <dbReference type="PROSITE" id="PS51078"/>
    </source>
</evidence>
<feature type="region of interest" description="Disordered" evidence="4">
    <location>
        <begin position="33"/>
        <end position="52"/>
    </location>
</feature>
<evidence type="ECO:0008006" key="9">
    <source>
        <dbReference type="Google" id="ProtNLM"/>
    </source>
</evidence>
<keyword evidence="3" id="KW-0804">Transcription</keyword>